<reference evidence="1" key="1">
    <citation type="submission" date="2020-10" db="EMBL/GenBank/DDBJ databases">
        <authorList>
            <person name="Gilroy R."/>
        </authorList>
    </citation>
    <scope>NUCLEOTIDE SEQUENCE</scope>
    <source>
        <strain evidence="1">CHK190-19873</strain>
    </source>
</reference>
<sequence>MWKTFNTDGCCDPELHYMVDLSERLRAIKEMVDTGKYFTINRARQYGKTTTLIALADYLKQDYHVISLDFQAISYADFETEQRFVAAFSRELLDYFKYFPNNIREKLELYSKGASCEVTLSVLFRCLLEWCRVSEKKIVLIIDEVDSASNNQVFLDFLAQLRAYYLKRRRICTFQSVILAGVYDVRNIRRRLRPDDAHKQNSPWNIAADFDIAMSFSSDDIAGMLKQYENDYHTGMDIKKISGLLYDYTSGYPFLVSRLCKLLDEKLPGAELFKDKAAVWTPAGVSEAVKRLLSEKNTLFESLIGKLNDYPELKHMIYLLLFQGQTITYNPDDPQTDMLLMFGFIKVENAAVQIANRLFEVRLYNYFLTLPDVQNGDMYRFALLGKNQFVQNGKLDMRRILEKFVSHFDDVYGDQSERFIEEDGRRYFMLYLKPIINGVGNYYVESRTRNQERTDLIVDYLGEQFVIELKIWRGNSYNLRGESQLSAYLDYYHLDKGYMLSFNFSKKKEIGVRERKIGNKILIEAIV</sequence>
<comment type="caution">
    <text evidence="1">The sequence shown here is derived from an EMBL/GenBank/DDBJ whole genome shotgun (WGS) entry which is preliminary data.</text>
</comment>
<dbReference type="SUPFAM" id="SSF52540">
    <property type="entry name" value="P-loop containing nucleoside triphosphate hydrolases"/>
    <property type="match status" value="1"/>
</dbReference>
<name>A0A9D1EQK0_9FIRM</name>
<protein>
    <submittedName>
        <fullName evidence="1">AAA-like domain-containing protein</fullName>
    </submittedName>
</protein>
<dbReference type="Pfam" id="PF14516">
    <property type="entry name" value="AAA_35"/>
    <property type="match status" value="1"/>
</dbReference>
<accession>A0A9D1EQK0</accession>
<dbReference type="InterPro" id="IPR027417">
    <property type="entry name" value="P-loop_NTPase"/>
</dbReference>
<reference evidence="1" key="2">
    <citation type="journal article" date="2021" name="PeerJ">
        <title>Extensive microbial diversity within the chicken gut microbiome revealed by metagenomics and culture.</title>
        <authorList>
            <person name="Gilroy R."/>
            <person name="Ravi A."/>
            <person name="Getino M."/>
            <person name="Pursley I."/>
            <person name="Horton D.L."/>
            <person name="Alikhan N.F."/>
            <person name="Baker D."/>
            <person name="Gharbi K."/>
            <person name="Hall N."/>
            <person name="Watson M."/>
            <person name="Adriaenssens E.M."/>
            <person name="Foster-Nyarko E."/>
            <person name="Jarju S."/>
            <person name="Secka A."/>
            <person name="Antonio M."/>
            <person name="Oren A."/>
            <person name="Chaudhuri R.R."/>
            <person name="La Ragione R."/>
            <person name="Hildebrand F."/>
            <person name="Pallen M.J."/>
        </authorList>
    </citation>
    <scope>NUCLEOTIDE SEQUENCE</scope>
    <source>
        <strain evidence="1">CHK190-19873</strain>
    </source>
</reference>
<dbReference type="AlphaFoldDB" id="A0A9D1EQK0"/>
<evidence type="ECO:0000313" key="1">
    <source>
        <dbReference type="EMBL" id="HIS30432.1"/>
    </source>
</evidence>
<dbReference type="Proteomes" id="UP000823935">
    <property type="component" value="Unassembled WGS sequence"/>
</dbReference>
<dbReference type="Gene3D" id="3.40.50.300">
    <property type="entry name" value="P-loop containing nucleotide triphosphate hydrolases"/>
    <property type="match status" value="1"/>
</dbReference>
<evidence type="ECO:0000313" key="2">
    <source>
        <dbReference type="Proteomes" id="UP000823935"/>
    </source>
</evidence>
<organism evidence="1 2">
    <name type="scientific">Candidatus Limivivens intestinipullorum</name>
    <dbReference type="NCBI Taxonomy" id="2840858"/>
    <lineage>
        <taxon>Bacteria</taxon>
        <taxon>Bacillati</taxon>
        <taxon>Bacillota</taxon>
        <taxon>Clostridia</taxon>
        <taxon>Lachnospirales</taxon>
        <taxon>Lachnospiraceae</taxon>
        <taxon>Lachnospiraceae incertae sedis</taxon>
        <taxon>Candidatus Limivivens</taxon>
    </lineage>
</organism>
<proteinExistence type="predicted"/>
<gene>
    <name evidence="1" type="ORF">IAB44_02635</name>
</gene>
<dbReference type="EMBL" id="DVIQ01000015">
    <property type="protein sequence ID" value="HIS30432.1"/>
    <property type="molecule type" value="Genomic_DNA"/>
</dbReference>